<dbReference type="GO" id="GO:0004252">
    <property type="term" value="F:serine-type endopeptidase activity"/>
    <property type="evidence" value="ECO:0007669"/>
    <property type="project" value="InterPro"/>
</dbReference>
<keyword evidence="2" id="KW-0645">Protease</keyword>
<sequence length="400" mass="44503">MIHAQYEPLAKLWGVPVSEVPKYLAIEKNLTIISSILKSILDNLSFGGTYINVPENQVFINTINSSMIPIVKSNPKIKPYINLLSFKNATNSSHKLNVTLNELTLFLQTLNTTNVTIGISPIINNIVIHLYYEDDPVNKKFIEKAKTFYPIIKYSQPNSANSTKLKSKIKKRIIENLILGGDGLHNVDGSLKCSAGLWVQDENYVDYLLTAGHCYQGSPLNPSGYVDFYLQGWYSQPTYNYIGPLVYYSSVTHDFGLIRHVNTNSTLTTMIDNSDHPNLYKHLLIEEASNIDDVGVHVCKSGFATHVVCGQVTELNVESSYQLLNGRTFIWRELIGTDMGTIGGDSGGPVFSYSPIKLPYVSVVGITIAGDESKTEYIPLSVILRVTRLNFNLSIIVTPQ</sequence>
<comment type="caution">
    <text evidence="2">The sequence shown here is derived from an EMBL/GenBank/DDBJ whole genome shotgun (WGS) entry which is preliminary data.</text>
</comment>
<dbReference type="CDD" id="cd21112">
    <property type="entry name" value="alphaLP-like"/>
    <property type="match status" value="1"/>
</dbReference>
<accession>A0A8H3XB69</accession>
<dbReference type="InterPro" id="IPR001254">
    <property type="entry name" value="Trypsin_dom"/>
</dbReference>
<dbReference type="InterPro" id="IPR043504">
    <property type="entry name" value="Peptidase_S1_PA_chymotrypsin"/>
</dbReference>
<feature type="domain" description="Peptidase S1" evidence="1">
    <location>
        <begin position="206"/>
        <end position="388"/>
    </location>
</feature>
<dbReference type="InterPro" id="IPR009003">
    <property type="entry name" value="Peptidase_S1_PA"/>
</dbReference>
<proteinExistence type="predicted"/>
<dbReference type="Gene3D" id="2.40.10.10">
    <property type="entry name" value="Trypsin-like serine proteases"/>
    <property type="match status" value="2"/>
</dbReference>
<dbReference type="SUPFAM" id="SSF50494">
    <property type="entry name" value="Trypsin-like serine proteases"/>
    <property type="match status" value="1"/>
</dbReference>
<dbReference type="EMBL" id="WTPW01001355">
    <property type="protein sequence ID" value="KAF0441118.1"/>
    <property type="molecule type" value="Genomic_DNA"/>
</dbReference>
<reference evidence="2 3" key="1">
    <citation type="journal article" date="2019" name="Environ. Microbiol.">
        <title>At the nexus of three kingdoms: the genome of the mycorrhizal fungus Gigaspora margarita provides insights into plant, endobacterial and fungal interactions.</title>
        <authorList>
            <person name="Venice F."/>
            <person name="Ghignone S."/>
            <person name="Salvioli di Fossalunga A."/>
            <person name="Amselem J."/>
            <person name="Novero M."/>
            <person name="Xianan X."/>
            <person name="Sedzielewska Toro K."/>
            <person name="Morin E."/>
            <person name="Lipzen A."/>
            <person name="Grigoriev I.V."/>
            <person name="Henrissat B."/>
            <person name="Martin F.M."/>
            <person name="Bonfante P."/>
        </authorList>
    </citation>
    <scope>NUCLEOTIDE SEQUENCE [LARGE SCALE GENOMIC DNA]</scope>
    <source>
        <strain evidence="2 3">BEG34</strain>
    </source>
</reference>
<keyword evidence="2" id="KW-0378">Hydrolase</keyword>
<organism evidence="2 3">
    <name type="scientific">Gigaspora margarita</name>
    <dbReference type="NCBI Taxonomy" id="4874"/>
    <lineage>
        <taxon>Eukaryota</taxon>
        <taxon>Fungi</taxon>
        <taxon>Fungi incertae sedis</taxon>
        <taxon>Mucoromycota</taxon>
        <taxon>Glomeromycotina</taxon>
        <taxon>Glomeromycetes</taxon>
        <taxon>Diversisporales</taxon>
        <taxon>Gigasporaceae</taxon>
        <taxon>Gigaspora</taxon>
    </lineage>
</organism>
<dbReference type="Proteomes" id="UP000439903">
    <property type="component" value="Unassembled WGS sequence"/>
</dbReference>
<keyword evidence="3" id="KW-1185">Reference proteome</keyword>
<dbReference type="OrthoDB" id="10318214at2759"/>
<protein>
    <submittedName>
        <fullName evidence="2">Serine protease</fullName>
    </submittedName>
</protein>
<dbReference type="AlphaFoldDB" id="A0A8H3XB69"/>
<dbReference type="GO" id="GO:0006508">
    <property type="term" value="P:proteolysis"/>
    <property type="evidence" value="ECO:0007669"/>
    <property type="project" value="UniProtKB-KW"/>
</dbReference>
<evidence type="ECO:0000313" key="3">
    <source>
        <dbReference type="Proteomes" id="UP000439903"/>
    </source>
</evidence>
<gene>
    <name evidence="2" type="ORF">F8M41_003944</name>
</gene>
<name>A0A8H3XB69_GIGMA</name>
<dbReference type="Pfam" id="PF00089">
    <property type="entry name" value="Trypsin"/>
    <property type="match status" value="1"/>
</dbReference>
<evidence type="ECO:0000259" key="1">
    <source>
        <dbReference type="Pfam" id="PF00089"/>
    </source>
</evidence>
<evidence type="ECO:0000313" key="2">
    <source>
        <dbReference type="EMBL" id="KAF0441118.1"/>
    </source>
</evidence>